<reference evidence="3 4" key="1">
    <citation type="submission" date="2019-11" db="EMBL/GenBank/DDBJ databases">
        <title>Epiphytic Pseudomonas syringae from cherry orchards.</title>
        <authorList>
            <person name="Hulin M.T."/>
        </authorList>
    </citation>
    <scope>NUCLEOTIDE SEQUENCE [LARGE SCALE GENOMIC DNA]</scope>
    <source>
        <strain evidence="3 4">PA-3-2A</strain>
    </source>
</reference>
<dbReference type="InterPro" id="IPR011050">
    <property type="entry name" value="Pectin_lyase_fold/virulence"/>
</dbReference>
<feature type="domain" description="Filamentous haemagglutinin FhaB/tRNA nuclease CdiA-like TPS" evidence="2">
    <location>
        <begin position="64"/>
        <end position="185"/>
    </location>
</feature>
<dbReference type="Gene3D" id="2.160.20.10">
    <property type="entry name" value="Single-stranded right-handed beta-helix, Pectin lyase-like"/>
    <property type="match status" value="1"/>
</dbReference>
<dbReference type="Pfam" id="PF05860">
    <property type="entry name" value="TPS"/>
    <property type="match status" value="1"/>
</dbReference>
<proteinExistence type="predicted"/>
<dbReference type="Pfam" id="PF05594">
    <property type="entry name" value="Fil_haemagg"/>
    <property type="match status" value="18"/>
</dbReference>
<dbReference type="Proteomes" id="UP000814158">
    <property type="component" value="Unassembled WGS sequence"/>
</dbReference>
<feature type="compositionally biased region" description="Low complexity" evidence="1">
    <location>
        <begin position="2224"/>
        <end position="2235"/>
    </location>
</feature>
<dbReference type="SUPFAM" id="SSF51126">
    <property type="entry name" value="Pectin lyase-like"/>
    <property type="match status" value="1"/>
</dbReference>
<keyword evidence="4" id="KW-1185">Reference proteome</keyword>
<dbReference type="NCBIfam" id="TIGR01731">
    <property type="entry name" value="fil_hemag_20aa"/>
    <property type="match status" value="36"/>
</dbReference>
<dbReference type="InterPro" id="IPR008619">
    <property type="entry name" value="Filamentous_hemagglutn_rpt"/>
</dbReference>
<evidence type="ECO:0000313" key="3">
    <source>
        <dbReference type="EMBL" id="MCF5548372.1"/>
    </source>
</evidence>
<sequence length="3521" mass="362167">MDVRQFAFLVRQPSAALKSRDAFLGLPKRGLALILANALFWQPLLAQAEGIVVSAPGTSVGHAGNGVPVVNIAAPNGSGLSHNQFKDYNVGANGVILNNATSTTQSTQLGGIILGNPNLQGRSANIILNEVNGGSPSQLRGYTEVAGQSAKVIVANPYGITCSGCGFINTPNVTLTTGKPVLDNGRLDRYQVDGGAVTIDGQGLNASNVDRFEIITRSAKINAQINARNLTVIAGRNDVNAQTLNATARADDGSAKPELAIDSSALGGMYAGAIKLVGTEAGVGVKLDGTLAASGGDIQLDANGHLSLAQTASTGNINVTAQSVNLTDKVYAGNNVQVTSAQALVNQKSLAARDSITLASNGQVTNNGIIEAGVNADETRNANGDVSVSADSLKNTQSVVASRTLTVTAAHNLDNQNASLSGANAVVNAGQVDNRGGRVLGTASLKVNATGLDNRAGGVLHSDNSTDVTAATLQNQSGRVIGLNSLTLVAGQVGNDNGLLASQQQAHVTAGLLSNQAGEISANQTSVTATTLDNRAGKLLGAHLNVLASGAIDNRLGIFSATSLLTLQAASLDNSGQGTVASQGNLTANITGLFDNHNQGNLVSQGAQQVSVGQLNNAQAGLVSSKNTLVLHGDTLANQGGLVIADGAMTLTGGSVDNSQQGVISSKANTRVELASLNNSTGGRLSSDGGLILSASQIENGAGRISAKGDLLATIGVLNQQAGELVSEGVLSFTGTALDNRNGGLIAATRGVDLYSPSILNQQGEISSQARVRLGADQLTNNGGKVIGDGGLVLTVQRLLNQNKGLLAARQGLELNSGQLDNSLGGRVISQTGVNINLSGDLLNQGQGVLLSDGALTINAGTLNNSQAGVISAKQQLDLRSGGLNNSQRGSISSDAGILLKTGQLDNSQQGSIFAKSALQANLTGLDQHDHGELVSNTAIDLDLNHGQLINRDHGLIATPGQLLLRNLGSVDNSQGGELSSTQSFAVVADTLNNRGGKVISGDSLQVRIAQALDNSVEGVVSAKNLLQVAAGSLNNQAGGAIASRGALDLKVNGALDNRNQGLISAATTLDATAGALNNSDKGRLSAGTRQTLSTGALDNSQGGQLVSDGNLTLTAADVSNRNGVIGSQQALSLSVANLDNTAALINSQGDLSLAGQRVDSSLGGEISAKGNLQLVVQQLIQRQGRLIGERAVAIDLQGGDLDNSAGLISAKGPLSFARLANLTNREQGEISSNIGFSVAAQRIDNSDRGVILSTDQLRVEANTLINANKGLISGWNGLTVAGGSLDNSAEGTLSSKNGSLHANLSGALDNHAAGALVSQGLQTLSAASLNNAQGIISSQGDVGLSIAGRLDNSNNGLISSSQSLGLNHAQSQILNRGGQISAANINLTGQSLDNSAGQLISQGSLQGTLSGALINANNARLASGGALLLNAASLDNRGGQLVSQNRLDLTLANGDLNNSGKGTLASQQDLLIKLLAGDVNNQQDGLIYSQKGKLELAARTLDNQQGTLQSQTDNLLRLSGALNNQGGRVDSLSGNLDLNAANVANTRGGILNSGKGWIKLVSGLFDNGGGITQAQSLDIDAKGGLLNQLGHLSALGGENRIVTSSLNNQGGGVYANTLLKVTAADFDNQGTAANNGGKVGARNIDFGLTGTLSNRFGLIESDDTLRLAAQTLNNAGGNLRAMGRVGNTDINVSGLFDNRFGALESANENLNLQAGNLDNNGGRIVHTGSGKFDLTSDQVTRAGGSFVTNGQLDIKAASWTNSSVIQAGRLNLDIGQFTQTASGQLLGAQSLTGTGDTCTNDGLLASDGSLSLTLSGGYSGNGRVSSLGAMTLTSASMDLGENARIAGGAVTQVNSSTLTNHGRLTALGDLTVNATTLNNYGTLGGAEKVRLNATHLLNDRGLLFSGNDMTLRANDVRNNYGDVYSLGGLDIARDDAGARSSLIENVSGSLESAGNMRLLADTLSNRRDQFSTQKKLVSGNLDIYSNDFCKGKGCELYFTSVEKYEDVLVGSSASAFINAGGDLTVGSQTFDNLYSSVSAARNILINTDVLTNRGAAGGEEVHLNSGFYTRDRSFYNTFMERQNQFNVYNNPNSGDYRPGEMTLAKIMAGIGNFYETSTYVVPTAGSVIAQAVIQAAGSVTVNATQKIDNSVIRPNATDIKAPAQNHDTNSDVFASTVKPAITAQLPPDLAQRQVNPATLPGFSLPTGQNGLFRLSGQQAKADSAASASTGTGDFSVGGRQIAGKDREKPLDYSAVQERGFSVDGQPLSGAVTGQGPLNLDGRAPSVTRVQGLPQIAAVDNSHKYLIETNPALTDLKQFMSSDYLLGKLGYNPDTAWKRLGDGLYEQRLIREAVVARTGQRYIDGIASDDALFRYLMDNAISYKDSLKLQLGVSLTAEQVAALTHDIVWMEEAEVNGQKVLTPVLYLAQANNRLAPNGALIQGQDVSLITGGDLHNSGTLRATNNLNMVAGNIDNSGLMQAGNRLEMLATDSIRNTRGGIINARDISATAVTGDILNERTVTTFKQEGEGYQLRNDVASDASRFEATDTLKLNAGRDVLNVGSDLKAGGNASVTAGRDVVIASQTEQDDYAYQRRRVKGTEQTTLQYGSNVDVGGNLAIDARRDIAVVASTVSAAKDLSVKAGENLTLAAAANEQHDYSKGKKGGTKTTTQLDTVTQQSAELKAGGDLIAIAGTDLTLVASKISAGNEAYVHADNELSLLAAQDSNYSLYDMSKKGGWGSKKTQRDEVTQVTNVGSEIKTGGDLTLQSGGDQKYQAAKLDSGGDIAIVSGGAVTFEAVKDLRQESHEKSNNNAFWVSSKGKGNTDETLRQTQMVAEGSIAIKAVEGLKIDVNQVNQQTVSQSIDAMVKADPQLAWIKDAEARGDVDWRQVKEIHDSFKYSNSGLGPASQIIIAIVMAAVVGPMAAGAMGTATGGMVTAGTLSVEAAAGISAATGAVAAGAATNATVSVVNNRGNLGAVLKDVTSSDAMKGYVIAGATAGLTSAYFGDWTGTQTNTLTGKVTTPGLLNTWSGVGKFAANQTLQSGTSMLLSKALGQGGSASDALKSALFNTLAAASFNWVGNFTEGVIADGSAPKIAVHAMVGGLLSEATGGDFKTGALAAGANEALVTHLDALVKGNEELLTMSSQIVGVMAAAGQKDADAAALEKGSWVAKNATQYNYLGEHQKSQRAKELAESEGALDRLRINTKWELIDAGQDAGFAGGAVVGVPEGLIDTVKGVLEAAGSPIQTFRALKSVLESDDVLGHVSGTMKQSYIERIDNLQSEYERAGASGSFNAGREAGKLISDVVALGTGVGGALKSGALLVEKVTAKVVKAELTVAKATGAGKAPYTSTASPDAEAGMPYSHPVKEVGAKATGGAKPTVELFGGKNAQTPGAINVDIRADIQSGIRADATKLPFKEGSLGEVIATNPYMGPGGKMMDFLPEATRVVEPGGKIYINANGANRYGKLPSQAELDSLGLRVVQNNGTLDSRFAGQTFFQSDGVSPVKNISTMRTIVLERIK</sequence>
<dbReference type="Pfam" id="PF13332">
    <property type="entry name" value="Fil_haemagg_2"/>
    <property type="match status" value="3"/>
</dbReference>
<dbReference type="InterPro" id="IPR012334">
    <property type="entry name" value="Pectin_lyas_fold"/>
</dbReference>
<dbReference type="InterPro" id="IPR008638">
    <property type="entry name" value="FhaB/CdiA-like_TPS"/>
</dbReference>
<dbReference type="EMBL" id="WKAT01000099">
    <property type="protein sequence ID" value="MCF5548372.1"/>
    <property type="molecule type" value="Genomic_DNA"/>
</dbReference>
<evidence type="ECO:0000259" key="2">
    <source>
        <dbReference type="SMART" id="SM00912"/>
    </source>
</evidence>
<gene>
    <name evidence="3" type="ORF">GIV68_26880</name>
</gene>
<feature type="region of interest" description="Disordered" evidence="1">
    <location>
        <begin position="2224"/>
        <end position="2247"/>
    </location>
</feature>
<dbReference type="InterPro" id="IPR025157">
    <property type="entry name" value="Hemagglutinin_rpt"/>
</dbReference>
<evidence type="ECO:0000256" key="1">
    <source>
        <dbReference type="SAM" id="MobiDB-lite"/>
    </source>
</evidence>
<accession>A0ABS9GVA4</accession>
<name>A0ABS9GVA4_9PSED</name>
<comment type="caution">
    <text evidence="3">The sequence shown here is derived from an EMBL/GenBank/DDBJ whole genome shotgun (WGS) entry which is preliminary data.</text>
</comment>
<feature type="region of interest" description="Disordered" evidence="1">
    <location>
        <begin position="3344"/>
        <end position="3363"/>
    </location>
</feature>
<dbReference type="RefSeq" id="WP_236374577.1">
    <property type="nucleotide sequence ID" value="NZ_WKAT01000099.1"/>
</dbReference>
<evidence type="ECO:0000313" key="4">
    <source>
        <dbReference type="Proteomes" id="UP000814158"/>
    </source>
</evidence>
<dbReference type="NCBIfam" id="TIGR01901">
    <property type="entry name" value="adhes_NPXG"/>
    <property type="match status" value="1"/>
</dbReference>
<dbReference type="SMART" id="SM00912">
    <property type="entry name" value="Haemagg_act"/>
    <property type="match status" value="1"/>
</dbReference>
<dbReference type="InterPro" id="IPR010069">
    <property type="entry name" value="CdiA_FHA1_rpt"/>
</dbReference>
<organism evidence="3 4">
    <name type="scientific">Pseudomonas salomonii</name>
    <dbReference type="NCBI Taxonomy" id="191391"/>
    <lineage>
        <taxon>Bacteria</taxon>
        <taxon>Pseudomonadati</taxon>
        <taxon>Pseudomonadota</taxon>
        <taxon>Gammaproteobacteria</taxon>
        <taxon>Pseudomonadales</taxon>
        <taxon>Pseudomonadaceae</taxon>
        <taxon>Pseudomonas</taxon>
    </lineage>
</organism>
<protein>
    <submittedName>
        <fullName evidence="3">Filamentous hemagglutinin N-terminal domain-containing protein</fullName>
    </submittedName>
</protein>